<feature type="coiled-coil region" evidence="1">
    <location>
        <begin position="42"/>
        <end position="90"/>
    </location>
</feature>
<organism evidence="2 3">
    <name type="scientific">Carnegiea gigantea</name>
    <dbReference type="NCBI Taxonomy" id="171969"/>
    <lineage>
        <taxon>Eukaryota</taxon>
        <taxon>Viridiplantae</taxon>
        <taxon>Streptophyta</taxon>
        <taxon>Embryophyta</taxon>
        <taxon>Tracheophyta</taxon>
        <taxon>Spermatophyta</taxon>
        <taxon>Magnoliopsida</taxon>
        <taxon>eudicotyledons</taxon>
        <taxon>Gunneridae</taxon>
        <taxon>Pentapetalae</taxon>
        <taxon>Caryophyllales</taxon>
        <taxon>Cactineae</taxon>
        <taxon>Cactaceae</taxon>
        <taxon>Cactoideae</taxon>
        <taxon>Echinocereeae</taxon>
        <taxon>Carnegiea</taxon>
    </lineage>
</organism>
<keyword evidence="3" id="KW-1185">Reference proteome</keyword>
<accession>A0A9Q1JLH5</accession>
<gene>
    <name evidence="2" type="ORF">Cgig2_013016</name>
</gene>
<dbReference type="EMBL" id="JAKOGI010001596">
    <property type="protein sequence ID" value="KAJ8424821.1"/>
    <property type="molecule type" value="Genomic_DNA"/>
</dbReference>
<keyword evidence="1" id="KW-0175">Coiled coil</keyword>
<sequence length="404" mass="46426">MEEGIFGGKMELLKLSRLKLQLRALISEERERSTSEQLHLSIQKQKQSEEEFGTKLKELEAELASSIELRQKLERKVNYLQNDNLLLENKQKELNATVQGLLQSREHFVNAYEDSTCNLKRSIETRDRKLRVFSEKLSSHLLLFNSIEKEALSVKQVVDNVRHLICDKEELGMYLFSGLKRKLDRVSEVERTETQFRAIFPTGKISDMEIQFGKCKHEIKMKDRFISELEAKIEAENIVNKNRTQMEEISFPFVQLSSLWILSLLPVIGVRALSMKEAVIQNLISEKQVHSLHCLSLFLLNFLVSLSSCLNSMTLSSKIKQALDSEVKSLEAILKKIQHVFRDMSEDEKAFQFQVESKERSHMIQEVVDRIEDSGEDPERCSEPQPDVGSFPGCTGTTSLVSCP</sequence>
<name>A0A9Q1JLH5_9CARY</name>
<proteinExistence type="predicted"/>
<dbReference type="OrthoDB" id="1923550at2759"/>
<reference evidence="2" key="1">
    <citation type="submission" date="2022-04" db="EMBL/GenBank/DDBJ databases">
        <title>Carnegiea gigantea Genome sequencing and assembly v2.</title>
        <authorList>
            <person name="Copetti D."/>
            <person name="Sanderson M.J."/>
            <person name="Burquez A."/>
            <person name="Wojciechowski M.F."/>
        </authorList>
    </citation>
    <scope>NUCLEOTIDE SEQUENCE</scope>
    <source>
        <strain evidence="2">SGP5-SGP5p</strain>
        <tissue evidence="2">Aerial part</tissue>
    </source>
</reference>
<protein>
    <submittedName>
        <fullName evidence="2">Uncharacterized protein</fullName>
    </submittedName>
</protein>
<evidence type="ECO:0000313" key="2">
    <source>
        <dbReference type="EMBL" id="KAJ8424821.1"/>
    </source>
</evidence>
<dbReference type="AlphaFoldDB" id="A0A9Q1JLH5"/>
<comment type="caution">
    <text evidence="2">The sequence shown here is derived from an EMBL/GenBank/DDBJ whole genome shotgun (WGS) entry which is preliminary data.</text>
</comment>
<evidence type="ECO:0000256" key="1">
    <source>
        <dbReference type="SAM" id="Coils"/>
    </source>
</evidence>
<dbReference type="Proteomes" id="UP001153076">
    <property type="component" value="Unassembled WGS sequence"/>
</dbReference>
<evidence type="ECO:0000313" key="3">
    <source>
        <dbReference type="Proteomes" id="UP001153076"/>
    </source>
</evidence>